<dbReference type="EMBL" id="MKQP01000064">
    <property type="protein sequence ID" value="OMD22756.1"/>
    <property type="molecule type" value="Genomic_DNA"/>
</dbReference>
<evidence type="ECO:0000259" key="1">
    <source>
        <dbReference type="Pfam" id="PF07833"/>
    </source>
</evidence>
<sequence>MKKMILGLISLIMIFCSFNVVVSADSSRKIIFVNDKRVVFDKDPVYENGTLLVQTGPLLKALALVTTYDKNTKTTKITNPQTNTSSSFTLGSKTGYINGSKTALTIAPKIIDGYTFVPLKFITTASNNNFVLDNNASRIYIGPFYYNTKDPYKEIEWGRNILDVKKAENKTLLGTQTGTNGAKTLMYRVYLGNDELPAQLWYMHDSSGKLENMFYVTEGDQYPGDQYTLYNQIVSDMNETFKPTTDYYADDQLWKGDYTEEIYDDLYGNDYDTKIGTALLQKDLVLITNFEYRDVSISVQLKNSGSIVKPDFTVTIYYDITQ</sequence>
<dbReference type="SUPFAM" id="SSF55383">
    <property type="entry name" value="Copper amine oxidase, domain N"/>
    <property type="match status" value="1"/>
</dbReference>
<proteinExistence type="predicted"/>
<dbReference type="InterPro" id="IPR036582">
    <property type="entry name" value="Mao_N_sf"/>
</dbReference>
<dbReference type="InterPro" id="IPR012854">
    <property type="entry name" value="Cu_amine_oxidase-like_N"/>
</dbReference>
<dbReference type="Gene3D" id="3.30.457.10">
    <property type="entry name" value="Copper amine oxidase-like, N-terminal domain"/>
    <property type="match status" value="1"/>
</dbReference>
<dbReference type="Pfam" id="PF07833">
    <property type="entry name" value="Cu_amine_oxidN1"/>
    <property type="match status" value="1"/>
</dbReference>
<evidence type="ECO:0000313" key="3">
    <source>
        <dbReference type="Proteomes" id="UP000187465"/>
    </source>
</evidence>
<name>A0A1R0WWC2_9BACL</name>
<dbReference type="RefSeq" id="WP_076179786.1">
    <property type="nucleotide sequence ID" value="NZ_MKQP01000064.1"/>
</dbReference>
<gene>
    <name evidence="2" type="ORF">BJP51_31425</name>
</gene>
<feature type="domain" description="Copper amine oxidase-like N-terminal" evidence="1">
    <location>
        <begin position="33"/>
        <end position="141"/>
    </location>
</feature>
<dbReference type="AlphaFoldDB" id="A0A1R0WWC2"/>
<evidence type="ECO:0000313" key="2">
    <source>
        <dbReference type="EMBL" id="OMD22756.1"/>
    </source>
</evidence>
<reference evidence="2 3" key="1">
    <citation type="submission" date="2016-10" db="EMBL/GenBank/DDBJ databases">
        <title>Paenibacillus species isolates.</title>
        <authorList>
            <person name="Beno S.M."/>
        </authorList>
    </citation>
    <scope>NUCLEOTIDE SEQUENCE [LARGE SCALE GENOMIC DNA]</scope>
    <source>
        <strain evidence="2 3">FSL H7-0604</strain>
    </source>
</reference>
<organism evidence="2 3">
    <name type="scientific">Paenibacillus odorifer</name>
    <dbReference type="NCBI Taxonomy" id="189426"/>
    <lineage>
        <taxon>Bacteria</taxon>
        <taxon>Bacillati</taxon>
        <taxon>Bacillota</taxon>
        <taxon>Bacilli</taxon>
        <taxon>Bacillales</taxon>
        <taxon>Paenibacillaceae</taxon>
        <taxon>Paenibacillus</taxon>
    </lineage>
</organism>
<accession>A0A1R0WWC2</accession>
<comment type="caution">
    <text evidence="2">The sequence shown here is derived from an EMBL/GenBank/DDBJ whole genome shotgun (WGS) entry which is preliminary data.</text>
</comment>
<protein>
    <recommendedName>
        <fullName evidence="1">Copper amine oxidase-like N-terminal domain-containing protein</fullName>
    </recommendedName>
</protein>
<dbReference type="Proteomes" id="UP000187465">
    <property type="component" value="Unassembled WGS sequence"/>
</dbReference>